<dbReference type="AlphaFoldDB" id="A0A815Q1X8"/>
<name>A0A815Q1X8_9BILA</name>
<dbReference type="Proteomes" id="UP000663891">
    <property type="component" value="Unassembled WGS sequence"/>
</dbReference>
<organism evidence="2 3">
    <name type="scientific">Adineta steineri</name>
    <dbReference type="NCBI Taxonomy" id="433720"/>
    <lineage>
        <taxon>Eukaryota</taxon>
        <taxon>Metazoa</taxon>
        <taxon>Spiralia</taxon>
        <taxon>Gnathifera</taxon>
        <taxon>Rotifera</taxon>
        <taxon>Eurotatoria</taxon>
        <taxon>Bdelloidea</taxon>
        <taxon>Adinetida</taxon>
        <taxon>Adinetidae</taxon>
        <taxon>Adineta</taxon>
    </lineage>
</organism>
<dbReference type="EMBL" id="CAJNON010001363">
    <property type="protein sequence ID" value="CAF1456006.1"/>
    <property type="molecule type" value="Genomic_DNA"/>
</dbReference>
<accession>A0A815Q1X8</accession>
<feature type="non-terminal residue" evidence="2">
    <location>
        <position position="112"/>
    </location>
</feature>
<protein>
    <submittedName>
        <fullName evidence="2">Uncharacterized protein</fullName>
    </submittedName>
</protein>
<reference evidence="2" key="1">
    <citation type="submission" date="2021-02" db="EMBL/GenBank/DDBJ databases">
        <authorList>
            <person name="Nowell W R."/>
        </authorList>
    </citation>
    <scope>NUCLEOTIDE SEQUENCE</scope>
</reference>
<sequence length="112" mass="12444">MEGETAVVSTGDIEHQRNISSPFNPNYSHQQSRTTPTNIHSNTNISISKRGLSAEERHTLPEIPRNPLTASVAHVVSRELGENFLKTPIRPETVKKLVVSGNVDDFSHRAYV</sequence>
<evidence type="ECO:0000256" key="1">
    <source>
        <dbReference type="SAM" id="MobiDB-lite"/>
    </source>
</evidence>
<feature type="region of interest" description="Disordered" evidence="1">
    <location>
        <begin position="1"/>
        <end position="44"/>
    </location>
</feature>
<gene>
    <name evidence="2" type="ORF">VCS650_LOCUS39759</name>
</gene>
<comment type="caution">
    <text evidence="2">The sequence shown here is derived from an EMBL/GenBank/DDBJ whole genome shotgun (WGS) entry which is preliminary data.</text>
</comment>
<proteinExistence type="predicted"/>
<feature type="compositionally biased region" description="Polar residues" evidence="1">
    <location>
        <begin position="18"/>
        <end position="44"/>
    </location>
</feature>
<evidence type="ECO:0000313" key="3">
    <source>
        <dbReference type="Proteomes" id="UP000663891"/>
    </source>
</evidence>
<evidence type="ECO:0000313" key="2">
    <source>
        <dbReference type="EMBL" id="CAF1456006.1"/>
    </source>
</evidence>
<dbReference type="OrthoDB" id="2115465at2759"/>